<evidence type="ECO:0000313" key="4">
    <source>
        <dbReference type="Proteomes" id="UP001606134"/>
    </source>
</evidence>
<dbReference type="SUPFAM" id="SSF56349">
    <property type="entry name" value="DNA breaking-rejoining enzymes"/>
    <property type="match status" value="1"/>
</dbReference>
<gene>
    <name evidence="3" type="ORF">ACG04R_27375</name>
</gene>
<comment type="caution">
    <text evidence="3">The sequence shown here is derived from an EMBL/GenBank/DDBJ whole genome shotgun (WGS) entry which is preliminary data.</text>
</comment>
<accession>A0ABW7HLR3</accession>
<dbReference type="CDD" id="cd00397">
    <property type="entry name" value="DNA_BRE_C"/>
    <property type="match status" value="1"/>
</dbReference>
<keyword evidence="4" id="KW-1185">Reference proteome</keyword>
<evidence type="ECO:0000313" key="3">
    <source>
        <dbReference type="EMBL" id="MFG6490417.1"/>
    </source>
</evidence>
<dbReference type="InterPro" id="IPR011010">
    <property type="entry name" value="DNA_brk_join_enz"/>
</dbReference>
<proteinExistence type="predicted"/>
<name>A0ABW7HLR3_9BURK</name>
<sequence length="289" mass="32516">MNTWVKFGSAGPSRVGQISVGVNSYRNIFFEFLYWASRKKLLDVPMDDPSSTAIAEPGVLSINEVGIQKEFKEFLPVPSSDDIRKVMNMIAAHSPKTARRNLLMFRWASEVGLRNSEIRTLTEASLPSRAAMAAWRRDGTTPAMLVTGKRIKTRTVEPPLSLLEDTYDYLDDISDGASPSWTSQGKHIFYGSKFGPMALSYLSELFARFFALAGMDSHLHRARAYYVYRLVEGKVQELTLHGKLDELQVATILRFVADRVGHEDVKTLRHYISLAVIRLSGPEARIIED</sequence>
<protein>
    <submittedName>
        <fullName evidence="3">Site-specific integrase</fullName>
    </submittedName>
</protein>
<dbReference type="RefSeq" id="WP_394417599.1">
    <property type="nucleotide sequence ID" value="NZ_JBIGIC010000022.1"/>
</dbReference>
<evidence type="ECO:0000256" key="1">
    <source>
        <dbReference type="ARBA" id="ARBA00023172"/>
    </source>
</evidence>
<keyword evidence="1" id="KW-0233">DNA recombination</keyword>
<dbReference type="EMBL" id="JBIGIC010000022">
    <property type="protein sequence ID" value="MFG6490417.1"/>
    <property type="molecule type" value="Genomic_DNA"/>
</dbReference>
<evidence type="ECO:0000259" key="2">
    <source>
        <dbReference type="PROSITE" id="PS51898"/>
    </source>
</evidence>
<dbReference type="Proteomes" id="UP001606134">
    <property type="component" value="Unassembled WGS sequence"/>
</dbReference>
<dbReference type="Gene3D" id="1.10.443.10">
    <property type="entry name" value="Intergrase catalytic core"/>
    <property type="match status" value="1"/>
</dbReference>
<feature type="domain" description="Tyr recombinase" evidence="2">
    <location>
        <begin position="73"/>
        <end position="284"/>
    </location>
</feature>
<reference evidence="3 4" key="1">
    <citation type="submission" date="2024-08" db="EMBL/GenBank/DDBJ databases">
        <authorList>
            <person name="Lu H."/>
        </authorList>
    </citation>
    <scope>NUCLEOTIDE SEQUENCE [LARGE SCALE GENOMIC DNA]</scope>
    <source>
        <strain evidence="3 4">BYS78W</strain>
    </source>
</reference>
<dbReference type="InterPro" id="IPR013762">
    <property type="entry name" value="Integrase-like_cat_sf"/>
</dbReference>
<dbReference type="PROSITE" id="PS51898">
    <property type="entry name" value="TYR_RECOMBINASE"/>
    <property type="match status" value="1"/>
</dbReference>
<organism evidence="3 4">
    <name type="scientific">Pelomonas candidula</name>
    <dbReference type="NCBI Taxonomy" id="3299025"/>
    <lineage>
        <taxon>Bacteria</taxon>
        <taxon>Pseudomonadati</taxon>
        <taxon>Pseudomonadota</taxon>
        <taxon>Betaproteobacteria</taxon>
        <taxon>Burkholderiales</taxon>
        <taxon>Sphaerotilaceae</taxon>
        <taxon>Roseateles</taxon>
    </lineage>
</organism>
<dbReference type="InterPro" id="IPR002104">
    <property type="entry name" value="Integrase_catalytic"/>
</dbReference>